<gene>
    <name evidence="2" type="ORF">B0T15DRAFT_66418</name>
</gene>
<keyword evidence="3" id="KW-1185">Reference proteome</keyword>
<sequence>MEGPNTQRGPKKMSHPHMAAPKHESGYTDEVAEECHDLIDHAEEDAHLHEPGSMYTTTDKPEHVHRMKAGLEGSGTKTGSGASATQKMEEKGKDMKSTIGEKMEQMKDKIPGMHK</sequence>
<dbReference type="GeneID" id="87890000"/>
<dbReference type="Proteomes" id="UP001273166">
    <property type="component" value="Unassembled WGS sequence"/>
</dbReference>
<proteinExistence type="predicted"/>
<organism evidence="2 3">
    <name type="scientific">Chaetomium strumarium</name>
    <dbReference type="NCBI Taxonomy" id="1170767"/>
    <lineage>
        <taxon>Eukaryota</taxon>
        <taxon>Fungi</taxon>
        <taxon>Dikarya</taxon>
        <taxon>Ascomycota</taxon>
        <taxon>Pezizomycotina</taxon>
        <taxon>Sordariomycetes</taxon>
        <taxon>Sordariomycetidae</taxon>
        <taxon>Sordariales</taxon>
        <taxon>Chaetomiaceae</taxon>
        <taxon>Chaetomium</taxon>
    </lineage>
</organism>
<evidence type="ECO:0000256" key="1">
    <source>
        <dbReference type="SAM" id="MobiDB-lite"/>
    </source>
</evidence>
<dbReference type="EMBL" id="JAUDZG010000001">
    <property type="protein sequence ID" value="KAK3311206.1"/>
    <property type="molecule type" value="Genomic_DNA"/>
</dbReference>
<feature type="region of interest" description="Disordered" evidence="1">
    <location>
        <begin position="70"/>
        <end position="115"/>
    </location>
</feature>
<reference evidence="2" key="2">
    <citation type="submission" date="2023-06" db="EMBL/GenBank/DDBJ databases">
        <authorList>
            <consortium name="Lawrence Berkeley National Laboratory"/>
            <person name="Mondo S.J."/>
            <person name="Hensen N."/>
            <person name="Bonometti L."/>
            <person name="Westerberg I."/>
            <person name="Brannstrom I.O."/>
            <person name="Guillou S."/>
            <person name="Cros-Aarteil S."/>
            <person name="Calhoun S."/>
            <person name="Haridas S."/>
            <person name="Kuo A."/>
            <person name="Pangilinan J."/>
            <person name="Riley R."/>
            <person name="Labutti K."/>
            <person name="Andreopoulos B."/>
            <person name="Lipzen A."/>
            <person name="Chen C."/>
            <person name="Yanf M."/>
            <person name="Daum C."/>
            <person name="Ng V."/>
            <person name="Clum A."/>
            <person name="Steindorff A."/>
            <person name="Ohm R."/>
            <person name="Martin F."/>
            <person name="Silar P."/>
            <person name="Natvig D."/>
            <person name="Lalanne C."/>
            <person name="Gautier V."/>
            <person name="Ament-Velasquez S.L."/>
            <person name="Kruys A."/>
            <person name="Hutchinson M.I."/>
            <person name="Powell A.J."/>
            <person name="Barry K."/>
            <person name="Miller A.N."/>
            <person name="Grigoriev I.V."/>
            <person name="Debuchy R."/>
            <person name="Gladieux P."/>
            <person name="Thoren M.H."/>
            <person name="Johannesson H."/>
        </authorList>
    </citation>
    <scope>NUCLEOTIDE SEQUENCE</scope>
    <source>
        <strain evidence="2">CBS 333.67</strain>
    </source>
</reference>
<feature type="region of interest" description="Disordered" evidence="1">
    <location>
        <begin position="1"/>
        <end position="29"/>
    </location>
</feature>
<accession>A0AAJ0M6T3</accession>
<protein>
    <submittedName>
        <fullName evidence="2">Uncharacterized protein</fullName>
    </submittedName>
</protein>
<dbReference type="AlphaFoldDB" id="A0AAJ0M6T3"/>
<evidence type="ECO:0000313" key="2">
    <source>
        <dbReference type="EMBL" id="KAK3311206.1"/>
    </source>
</evidence>
<evidence type="ECO:0000313" key="3">
    <source>
        <dbReference type="Proteomes" id="UP001273166"/>
    </source>
</evidence>
<reference evidence="2" key="1">
    <citation type="journal article" date="2023" name="Mol. Phylogenet. Evol.">
        <title>Genome-scale phylogeny and comparative genomics of the fungal order Sordariales.</title>
        <authorList>
            <person name="Hensen N."/>
            <person name="Bonometti L."/>
            <person name="Westerberg I."/>
            <person name="Brannstrom I.O."/>
            <person name="Guillou S."/>
            <person name="Cros-Aarteil S."/>
            <person name="Calhoun S."/>
            <person name="Haridas S."/>
            <person name="Kuo A."/>
            <person name="Mondo S."/>
            <person name="Pangilinan J."/>
            <person name="Riley R."/>
            <person name="LaButti K."/>
            <person name="Andreopoulos B."/>
            <person name="Lipzen A."/>
            <person name="Chen C."/>
            <person name="Yan M."/>
            <person name="Daum C."/>
            <person name="Ng V."/>
            <person name="Clum A."/>
            <person name="Steindorff A."/>
            <person name="Ohm R.A."/>
            <person name="Martin F."/>
            <person name="Silar P."/>
            <person name="Natvig D.O."/>
            <person name="Lalanne C."/>
            <person name="Gautier V."/>
            <person name="Ament-Velasquez S.L."/>
            <person name="Kruys A."/>
            <person name="Hutchinson M.I."/>
            <person name="Powell A.J."/>
            <person name="Barry K."/>
            <person name="Miller A.N."/>
            <person name="Grigoriev I.V."/>
            <person name="Debuchy R."/>
            <person name="Gladieux P."/>
            <person name="Hiltunen Thoren M."/>
            <person name="Johannesson H."/>
        </authorList>
    </citation>
    <scope>NUCLEOTIDE SEQUENCE</scope>
    <source>
        <strain evidence="2">CBS 333.67</strain>
    </source>
</reference>
<comment type="caution">
    <text evidence="2">The sequence shown here is derived from an EMBL/GenBank/DDBJ whole genome shotgun (WGS) entry which is preliminary data.</text>
</comment>
<dbReference type="RefSeq" id="XP_062726986.1">
    <property type="nucleotide sequence ID" value="XM_062871171.1"/>
</dbReference>
<name>A0AAJ0M6T3_9PEZI</name>
<feature type="compositionally biased region" description="Basic and acidic residues" evidence="1">
    <location>
        <begin position="87"/>
        <end position="115"/>
    </location>
</feature>